<gene>
    <name evidence="1" type="ORF">A3D35_02520</name>
</gene>
<dbReference type="EMBL" id="MHOS01000034">
    <property type="protein sequence ID" value="OGZ67619.1"/>
    <property type="molecule type" value="Genomic_DNA"/>
</dbReference>
<dbReference type="STRING" id="1802206.A3D35_02520"/>
<protein>
    <submittedName>
        <fullName evidence="1">Uncharacterized protein</fullName>
    </submittedName>
</protein>
<accession>A0A1G2HYY5</accession>
<dbReference type="AlphaFoldDB" id="A0A1G2HYY5"/>
<evidence type="ECO:0000313" key="2">
    <source>
        <dbReference type="Proteomes" id="UP000176421"/>
    </source>
</evidence>
<name>A0A1G2HYY5_9BACT</name>
<organism evidence="1 2">
    <name type="scientific">Candidatus Staskawiczbacteria bacterium RIFCSPHIGHO2_02_FULL_34_9</name>
    <dbReference type="NCBI Taxonomy" id="1802206"/>
    <lineage>
        <taxon>Bacteria</taxon>
        <taxon>Candidatus Staskawicziibacteriota</taxon>
    </lineage>
</organism>
<reference evidence="1 2" key="1">
    <citation type="journal article" date="2016" name="Nat. Commun.">
        <title>Thousands of microbial genomes shed light on interconnected biogeochemical processes in an aquifer system.</title>
        <authorList>
            <person name="Anantharaman K."/>
            <person name="Brown C.T."/>
            <person name="Hug L.A."/>
            <person name="Sharon I."/>
            <person name="Castelle C.J."/>
            <person name="Probst A.J."/>
            <person name="Thomas B.C."/>
            <person name="Singh A."/>
            <person name="Wilkins M.J."/>
            <person name="Karaoz U."/>
            <person name="Brodie E.L."/>
            <person name="Williams K.H."/>
            <person name="Hubbard S.S."/>
            <person name="Banfield J.F."/>
        </authorList>
    </citation>
    <scope>NUCLEOTIDE SEQUENCE [LARGE SCALE GENOMIC DNA]</scope>
</reference>
<proteinExistence type="predicted"/>
<evidence type="ECO:0000313" key="1">
    <source>
        <dbReference type="EMBL" id="OGZ67619.1"/>
    </source>
</evidence>
<sequence>MLYDLDKMNSVKSLEEILSVSDDLIDESNLMGLSSVITLRADRSLNNVSAEHYEAIINTLVETGTLTDRKNDYYQETHEETGMDYNVLYKYSITINFDELNEFRDRLIQRIKELKEEKPSSNPSNNRLEFDPVKAILYINDSEVNTKKSKHQTLLLKAIFEDKDQLFKEWPFADIGNKDDEVEDEKVSSERYRNTVYRLNDKVAIEAHIKDFFVVKNNSFQINKVYFKSS</sequence>
<comment type="caution">
    <text evidence="1">The sequence shown here is derived from an EMBL/GenBank/DDBJ whole genome shotgun (WGS) entry which is preliminary data.</text>
</comment>
<dbReference type="Proteomes" id="UP000176421">
    <property type="component" value="Unassembled WGS sequence"/>
</dbReference>